<gene>
    <name evidence="8" type="ORF">V1264_004739</name>
</gene>
<dbReference type="PANTHER" id="PTHR48153">
    <property type="entry name" value="UFM1-SPECIFIC PROTEASE 2"/>
    <property type="match status" value="1"/>
</dbReference>
<dbReference type="AlphaFoldDB" id="A0AAN9G770"/>
<reference evidence="8 9" key="1">
    <citation type="submission" date="2024-02" db="EMBL/GenBank/DDBJ databases">
        <title>Chromosome-scale genome assembly of the rough periwinkle Littorina saxatilis.</title>
        <authorList>
            <person name="De Jode A."/>
            <person name="Faria R."/>
            <person name="Formenti G."/>
            <person name="Sims Y."/>
            <person name="Smith T.P."/>
            <person name="Tracey A."/>
            <person name="Wood J.M.D."/>
            <person name="Zagrodzka Z.B."/>
            <person name="Johannesson K."/>
            <person name="Butlin R.K."/>
            <person name="Leder E.H."/>
        </authorList>
    </citation>
    <scope>NUCLEOTIDE SEQUENCE [LARGE SCALE GENOMIC DNA]</scope>
    <source>
        <strain evidence="8">Snail1</strain>
        <tissue evidence="8">Muscle</tissue>
    </source>
</reference>
<feature type="domain" description="UFSP1/2/DUB catalytic" evidence="6">
    <location>
        <begin position="415"/>
        <end position="599"/>
    </location>
</feature>
<dbReference type="GO" id="GO:0006508">
    <property type="term" value="P:proteolysis"/>
    <property type="evidence" value="ECO:0007669"/>
    <property type="project" value="UniProtKB-KW"/>
</dbReference>
<dbReference type="GO" id="GO:0005634">
    <property type="term" value="C:nucleus"/>
    <property type="evidence" value="ECO:0007669"/>
    <property type="project" value="TreeGrafter"/>
</dbReference>
<comment type="similarity">
    <text evidence="1">Belongs to the peptidase C78 family.</text>
</comment>
<evidence type="ECO:0008006" key="10">
    <source>
        <dbReference type="Google" id="ProtNLM"/>
    </source>
</evidence>
<keyword evidence="9" id="KW-1185">Reference proteome</keyword>
<dbReference type="Pfam" id="PF20908">
    <property type="entry name" value="UfSP2_N"/>
    <property type="match status" value="1"/>
</dbReference>
<organism evidence="8 9">
    <name type="scientific">Littorina saxatilis</name>
    <dbReference type="NCBI Taxonomy" id="31220"/>
    <lineage>
        <taxon>Eukaryota</taxon>
        <taxon>Metazoa</taxon>
        <taxon>Spiralia</taxon>
        <taxon>Lophotrochozoa</taxon>
        <taxon>Mollusca</taxon>
        <taxon>Gastropoda</taxon>
        <taxon>Caenogastropoda</taxon>
        <taxon>Littorinimorpha</taxon>
        <taxon>Littorinoidea</taxon>
        <taxon>Littorinidae</taxon>
        <taxon>Littorina</taxon>
    </lineage>
</organism>
<evidence type="ECO:0000313" key="9">
    <source>
        <dbReference type="Proteomes" id="UP001374579"/>
    </source>
</evidence>
<dbReference type="Proteomes" id="UP001374579">
    <property type="component" value="Unassembled WGS sequence"/>
</dbReference>
<protein>
    <recommendedName>
        <fullName evidence="10">Ufm1-specific protease 2</fullName>
    </recommendedName>
</protein>
<evidence type="ECO:0000259" key="7">
    <source>
        <dbReference type="Pfam" id="PF20908"/>
    </source>
</evidence>
<keyword evidence="3" id="KW-0833">Ubl conjugation pathway</keyword>
<dbReference type="FunFam" id="3.90.70.130:FF:000001">
    <property type="entry name" value="Probable Ufm1-specific protease 2"/>
    <property type="match status" value="1"/>
</dbReference>
<dbReference type="InterPro" id="IPR049387">
    <property type="entry name" value="UFSP2-like_2nd"/>
</dbReference>
<keyword evidence="2" id="KW-0645">Protease</keyword>
<dbReference type="GO" id="GO:0005783">
    <property type="term" value="C:endoplasmic reticulum"/>
    <property type="evidence" value="ECO:0007669"/>
    <property type="project" value="TreeGrafter"/>
</dbReference>
<evidence type="ECO:0000313" key="8">
    <source>
        <dbReference type="EMBL" id="KAK7097816.1"/>
    </source>
</evidence>
<dbReference type="GO" id="GO:0071567">
    <property type="term" value="F:deUFMylase activity"/>
    <property type="evidence" value="ECO:0007669"/>
    <property type="project" value="UniProtKB-ARBA"/>
</dbReference>
<evidence type="ECO:0000259" key="6">
    <source>
        <dbReference type="Pfam" id="PF07910"/>
    </source>
</evidence>
<dbReference type="EMBL" id="JBAMIC010000013">
    <property type="protein sequence ID" value="KAK7097816.1"/>
    <property type="molecule type" value="Genomic_DNA"/>
</dbReference>
<proteinExistence type="inferred from homology"/>
<dbReference type="PANTHER" id="PTHR48153:SF2">
    <property type="entry name" value="UFM1-SPECIFIC PROTEASE 2"/>
    <property type="match status" value="1"/>
</dbReference>
<dbReference type="Gene3D" id="3.90.70.130">
    <property type="match status" value="1"/>
</dbReference>
<name>A0AAN9G770_9CAEN</name>
<evidence type="ECO:0000256" key="3">
    <source>
        <dbReference type="ARBA" id="ARBA00022786"/>
    </source>
</evidence>
<evidence type="ECO:0000256" key="5">
    <source>
        <dbReference type="ARBA" id="ARBA00022807"/>
    </source>
</evidence>
<comment type="caution">
    <text evidence="8">The sequence shown here is derived from an EMBL/GenBank/DDBJ whole genome shotgun (WGS) entry which is preliminary data.</text>
</comment>
<accession>A0AAN9G770</accession>
<evidence type="ECO:0000256" key="1">
    <source>
        <dbReference type="ARBA" id="ARBA00008552"/>
    </source>
</evidence>
<dbReference type="Pfam" id="PF07910">
    <property type="entry name" value="Peptidase_C78"/>
    <property type="match status" value="1"/>
</dbReference>
<keyword evidence="5" id="KW-0788">Thiol protease</keyword>
<dbReference type="InterPro" id="IPR012462">
    <property type="entry name" value="UFSP1/2_DUB_cat"/>
</dbReference>
<keyword evidence="4" id="KW-0378">Hydrolase</keyword>
<sequence>MAEVSFPKDLKGSLEKGTWIGDGVHGYLIGQVWQGQAYVLNVWTYRQTSAEILVTEKDSCLHHLSGADRIIGVVFVTKSEDIDGAETAIVSLPLEVQTAVSGPLFVVCGIKNVLKQAEASFYCYFKDGNQLERLREHPEFTLFGSEFVTFQIKAQLSLNLQLDKDTSSKSERWGEKLNKVFRNLEGEASSGCYVYGVQGTDIFLSENDVIGTKEKIETVKDFYAFITSKQDSDTRHKKIMKTDKRPVMVDLYQQMSGTTGRFAKPTCAPAIQEKFGRCSSLVLTLPLDVVVDAKDSEPLTTLMERFSTAIIAQLRAMKTCVDLHRCKENEFHIPEPFHFSIPQRHTCITVVYPRKVPDEMLEKRRCFLHDKMCLGQDQPVFRRANARLFQGQLAAGGYIINPHIGLSPSAVQGGKTHLVQGNYAYHHYMQDHFDDDKWGCAYRSLQTIISWFRLQGYSDKPVPSHKEIQQALVTVGDKEASFVGSKKWIGSFEVSFVLDHLLGVTSKFISVSAGSELASKGRELAQHFDTQGTPIMIGGGVLAHTILGVDYSKVSGEIKFLILDPHYTGGEDLAIIQKEGWCGWKGINFWNATAHYNLCMPQRPVCF</sequence>
<feature type="domain" description="UFSP2 second" evidence="7">
    <location>
        <begin position="179"/>
        <end position="389"/>
    </location>
</feature>
<evidence type="ECO:0000256" key="4">
    <source>
        <dbReference type="ARBA" id="ARBA00022801"/>
    </source>
</evidence>
<evidence type="ECO:0000256" key="2">
    <source>
        <dbReference type="ARBA" id="ARBA00022670"/>
    </source>
</evidence>